<dbReference type="OrthoDB" id="9760067at2"/>
<feature type="domain" description="Transposase IS66 central" evidence="1">
    <location>
        <begin position="12"/>
        <end position="84"/>
    </location>
</feature>
<sequence>MNEITKIKNEVKLKQWAEKIAPTVLPKTQLGKAFEYAFKKREFLGNYFKDGDCAISNNAAENAIRPFTVGRKNWLFSDTPKGARASADIYSIVETAKANRLDVFKYFELLLTVLPSMEFFINPDILEELLSWNESVQKICKAI</sequence>
<dbReference type="InterPro" id="IPR052344">
    <property type="entry name" value="Transposase-related"/>
</dbReference>
<dbReference type="PANTHER" id="PTHR33678">
    <property type="entry name" value="BLL1576 PROTEIN"/>
    <property type="match status" value="1"/>
</dbReference>
<accession>E9SDW7</accession>
<proteinExistence type="predicted"/>
<protein>
    <recommendedName>
        <fullName evidence="1">Transposase IS66 central domain-containing protein</fullName>
    </recommendedName>
</protein>
<reference evidence="2 3" key="1">
    <citation type="submission" date="2011-02" db="EMBL/GenBank/DDBJ databases">
        <authorList>
            <person name="Nelson K.E."/>
            <person name="Sutton G."/>
            <person name="Torralba M."/>
            <person name="Durkin S."/>
            <person name="Harkins D."/>
            <person name="Montgomery R."/>
            <person name="Ziemer C."/>
            <person name="Klaassens E."/>
            <person name="Ocuiv P."/>
            <person name="Morrison M."/>
        </authorList>
    </citation>
    <scope>NUCLEOTIDE SEQUENCE [LARGE SCALE GENOMIC DNA]</scope>
    <source>
        <strain evidence="2 3">8</strain>
    </source>
</reference>
<comment type="caution">
    <text evidence="2">The sequence shown here is derived from an EMBL/GenBank/DDBJ whole genome shotgun (WGS) entry which is preliminary data.</text>
</comment>
<dbReference type="PANTHER" id="PTHR33678:SF1">
    <property type="entry name" value="BLL1576 PROTEIN"/>
    <property type="match status" value="1"/>
</dbReference>
<evidence type="ECO:0000313" key="2">
    <source>
        <dbReference type="EMBL" id="EGC02522.1"/>
    </source>
</evidence>
<dbReference type="RefSeq" id="WP_002850780.1">
    <property type="nucleotide sequence ID" value="NZ_ADKM02000092.1"/>
</dbReference>
<dbReference type="Pfam" id="PF03050">
    <property type="entry name" value="DDE_Tnp_IS66"/>
    <property type="match status" value="1"/>
</dbReference>
<keyword evidence="3" id="KW-1185">Reference proteome</keyword>
<dbReference type="Proteomes" id="UP000004259">
    <property type="component" value="Unassembled WGS sequence"/>
</dbReference>
<evidence type="ECO:0000313" key="3">
    <source>
        <dbReference type="Proteomes" id="UP000004259"/>
    </source>
</evidence>
<evidence type="ECO:0000259" key="1">
    <source>
        <dbReference type="Pfam" id="PF03050"/>
    </source>
</evidence>
<dbReference type="eggNOG" id="COG4974">
    <property type="taxonomic scope" value="Bacteria"/>
</dbReference>
<dbReference type="InterPro" id="IPR004291">
    <property type="entry name" value="Transposase_IS66_central"/>
</dbReference>
<gene>
    <name evidence="2" type="ORF">CUS_5024</name>
</gene>
<organism evidence="2 3">
    <name type="scientific">Ruminococcus albus 8</name>
    <dbReference type="NCBI Taxonomy" id="246199"/>
    <lineage>
        <taxon>Bacteria</taxon>
        <taxon>Bacillati</taxon>
        <taxon>Bacillota</taxon>
        <taxon>Clostridia</taxon>
        <taxon>Eubacteriales</taxon>
        <taxon>Oscillospiraceae</taxon>
        <taxon>Ruminococcus</taxon>
    </lineage>
</organism>
<dbReference type="AlphaFoldDB" id="E9SDW7"/>
<dbReference type="STRING" id="246199.CUS_5024"/>
<dbReference type="EMBL" id="ADKM02000092">
    <property type="protein sequence ID" value="EGC02522.1"/>
    <property type="molecule type" value="Genomic_DNA"/>
</dbReference>
<name>E9SDW7_RUMAL</name>